<proteinExistence type="predicted"/>
<dbReference type="RefSeq" id="WP_064231986.1">
    <property type="nucleotide sequence ID" value="NZ_LVZK01000003.1"/>
</dbReference>
<dbReference type="OrthoDB" id="2221333at2"/>
<gene>
    <name evidence="2" type="ORF">A4H34_09945</name>
</gene>
<feature type="transmembrane region" description="Helical" evidence="1">
    <location>
        <begin position="75"/>
        <end position="96"/>
    </location>
</feature>
<keyword evidence="1" id="KW-0812">Transmembrane</keyword>
<organism evidence="2 3">
    <name type="scientific">Peptidiphaga gingivicola</name>
    <dbReference type="NCBI Taxonomy" id="2741497"/>
    <lineage>
        <taxon>Bacteria</taxon>
        <taxon>Bacillati</taxon>
        <taxon>Actinomycetota</taxon>
        <taxon>Actinomycetes</taxon>
        <taxon>Actinomycetales</taxon>
        <taxon>Actinomycetaceae</taxon>
        <taxon>Peptidiphaga</taxon>
    </lineage>
</organism>
<evidence type="ECO:0008006" key="4">
    <source>
        <dbReference type="Google" id="ProtNLM"/>
    </source>
</evidence>
<dbReference type="InterPro" id="IPR009339">
    <property type="entry name" value="DUF998"/>
</dbReference>
<dbReference type="Proteomes" id="UP000078368">
    <property type="component" value="Unassembled WGS sequence"/>
</dbReference>
<sequence length="201" mass="21366">MTTALSSLALILTIIRFALFIRLHTVESPYSPVRHAVSDYAVGPTRRLATATTWLTSATWLALAGAAHGLRGWDYSGTATVLLLILAAIFAILPAFPTTLEGQRLTPIGAAHYALAIGWFAIAFSLAGNIRRLIAPEGGIVAAAANGLYYAALVSLVALMCAILPRFRNRCFGLPERAYLVSIVLFYAVFAAAILATGGKF</sequence>
<comment type="caution">
    <text evidence="2">The sequence shown here is derived from an EMBL/GenBank/DDBJ whole genome shotgun (WGS) entry which is preliminary data.</text>
</comment>
<keyword evidence="3" id="KW-1185">Reference proteome</keyword>
<dbReference type="AlphaFoldDB" id="A0A179B2E7"/>
<reference evidence="2 3" key="1">
    <citation type="submission" date="2016-04" db="EMBL/GenBank/DDBJ databases">
        <title>Peptidophaga gingivicola gen. nov., sp. nov., isolated from human subgingival plaque.</title>
        <authorList>
            <person name="Beall C.J."/>
            <person name="Mokrzan E.M."/>
            <person name="Griffen A.L."/>
            <person name="Leys E.J."/>
        </authorList>
    </citation>
    <scope>NUCLEOTIDE SEQUENCE [LARGE SCALE GENOMIC DNA]</scope>
    <source>
        <strain evidence="2 3">BA112</strain>
    </source>
</reference>
<keyword evidence="1" id="KW-0472">Membrane</keyword>
<dbReference type="Pfam" id="PF06197">
    <property type="entry name" value="DUF998"/>
    <property type="match status" value="1"/>
</dbReference>
<feature type="transmembrane region" description="Helical" evidence="1">
    <location>
        <begin position="108"/>
        <end position="127"/>
    </location>
</feature>
<evidence type="ECO:0000313" key="2">
    <source>
        <dbReference type="EMBL" id="OAP85403.1"/>
    </source>
</evidence>
<evidence type="ECO:0000313" key="3">
    <source>
        <dbReference type="Proteomes" id="UP000078368"/>
    </source>
</evidence>
<dbReference type="STRING" id="1823756.A4H34_09945"/>
<accession>A0A179B2E7</accession>
<dbReference type="EMBL" id="LVZK01000003">
    <property type="protein sequence ID" value="OAP85403.1"/>
    <property type="molecule type" value="Genomic_DNA"/>
</dbReference>
<feature type="transmembrane region" description="Helical" evidence="1">
    <location>
        <begin position="179"/>
        <end position="198"/>
    </location>
</feature>
<keyword evidence="1" id="KW-1133">Transmembrane helix</keyword>
<name>A0A179B2E7_9ACTO</name>
<protein>
    <recommendedName>
        <fullName evidence="4">DUF998 domain-containing protein</fullName>
    </recommendedName>
</protein>
<evidence type="ECO:0000256" key="1">
    <source>
        <dbReference type="SAM" id="Phobius"/>
    </source>
</evidence>
<feature type="transmembrane region" description="Helical" evidence="1">
    <location>
        <begin position="147"/>
        <end position="167"/>
    </location>
</feature>